<accession>A0A8A2VKJ1</accession>
<evidence type="ECO:0000256" key="1">
    <source>
        <dbReference type="SAM" id="MobiDB-lite"/>
    </source>
</evidence>
<reference evidence="3 4" key="1">
    <citation type="submission" date="2021-03" db="EMBL/GenBank/DDBJ databases">
        <title>Haloterrigena longa sp. nov. and Haloterrigena limicola sp. nov., extremely halophilic archaea isolated from a salt lake.</title>
        <authorList>
            <person name="Henglin C."/>
        </authorList>
    </citation>
    <scope>NUCLEOTIDE SEQUENCE [LARGE SCALE GENOMIC DNA]</scope>
    <source>
        <strain evidence="3 4">KZCA68</strain>
    </source>
</reference>
<protein>
    <recommendedName>
        <fullName evidence="2">DUF7573 domain-containing protein</fullName>
    </recommendedName>
</protein>
<evidence type="ECO:0000313" key="3">
    <source>
        <dbReference type="EMBL" id="QSX01241.1"/>
    </source>
</evidence>
<dbReference type="KEGG" id="hakz:J0X25_05585"/>
<evidence type="ECO:0000313" key="4">
    <source>
        <dbReference type="Proteomes" id="UP000663203"/>
    </source>
</evidence>
<evidence type="ECO:0000259" key="2">
    <source>
        <dbReference type="Pfam" id="PF24458"/>
    </source>
</evidence>
<feature type="compositionally biased region" description="Low complexity" evidence="1">
    <location>
        <begin position="66"/>
        <end position="76"/>
    </location>
</feature>
<dbReference type="InterPro" id="IPR055995">
    <property type="entry name" value="DUF7573"/>
</dbReference>
<proteinExistence type="predicted"/>
<dbReference type="GeneID" id="63186756"/>
<dbReference type="Pfam" id="PF24458">
    <property type="entry name" value="DUF7573"/>
    <property type="match status" value="1"/>
</dbReference>
<dbReference type="RefSeq" id="WP_207290955.1">
    <property type="nucleotide sequence ID" value="NZ_CP071462.1"/>
</dbReference>
<dbReference type="AlphaFoldDB" id="A0A8A2VKJ1"/>
<name>A0A8A2VKJ1_9EURY</name>
<dbReference type="Proteomes" id="UP000663203">
    <property type="component" value="Chromosome"/>
</dbReference>
<feature type="domain" description="DUF7573" evidence="2">
    <location>
        <begin position="93"/>
        <end position="128"/>
    </location>
</feature>
<feature type="compositionally biased region" description="Acidic residues" evidence="1">
    <location>
        <begin position="34"/>
        <end position="45"/>
    </location>
</feature>
<dbReference type="EMBL" id="CP071462">
    <property type="protein sequence ID" value="QSX01241.1"/>
    <property type="molecule type" value="Genomic_DNA"/>
</dbReference>
<feature type="region of interest" description="Disordered" evidence="1">
    <location>
        <begin position="1"/>
        <end position="94"/>
    </location>
</feature>
<feature type="compositionally biased region" description="Low complexity" evidence="1">
    <location>
        <begin position="46"/>
        <end position="56"/>
    </location>
</feature>
<keyword evidence="4" id="KW-1185">Reference proteome</keyword>
<sequence>MTDDSTLSDFLPSAETDEAAERRSPGSGASIDSDGADSGDGDVAVDTDATNATDANVDADADVDANADAADGDSTAPTDGTSPTAPATGDTGLSTYAWGSYTCARCDGETDRVWRADDAFVCPDCKPW</sequence>
<gene>
    <name evidence="3" type="ORF">J0X25_05585</name>
</gene>
<organism evidence="3 4">
    <name type="scientific">Haloterrigena alkaliphila</name>
    <dbReference type="NCBI Taxonomy" id="2816475"/>
    <lineage>
        <taxon>Archaea</taxon>
        <taxon>Methanobacteriati</taxon>
        <taxon>Methanobacteriota</taxon>
        <taxon>Stenosarchaea group</taxon>
        <taxon>Halobacteria</taxon>
        <taxon>Halobacteriales</taxon>
        <taxon>Natrialbaceae</taxon>
        <taxon>Haloterrigena</taxon>
    </lineage>
</organism>